<dbReference type="OrthoDB" id="10621692at2759"/>
<protein>
    <submittedName>
        <fullName evidence="2">Uncharacterized protein</fullName>
    </submittedName>
</protein>
<proteinExistence type="predicted"/>
<evidence type="ECO:0000313" key="3">
    <source>
        <dbReference type="Proteomes" id="UP000620104"/>
    </source>
</evidence>
<evidence type="ECO:0000313" key="2">
    <source>
        <dbReference type="EMBL" id="GHJ90243.1"/>
    </source>
</evidence>
<gene>
    <name evidence="2" type="ORF">NliqN6_6645</name>
</gene>
<dbReference type="EMBL" id="BLZA01000057">
    <property type="protein sequence ID" value="GHJ90243.1"/>
    <property type="molecule type" value="Genomic_DNA"/>
</dbReference>
<evidence type="ECO:0000256" key="1">
    <source>
        <dbReference type="SAM" id="MobiDB-lite"/>
    </source>
</evidence>
<reference evidence="2" key="1">
    <citation type="submission" date="2020-07" db="EMBL/GenBank/DDBJ databases">
        <title>Draft Genome Sequence of a Deep-Sea Yeast, Naganishia (Cryptococcus) liquefaciens strain N6.</title>
        <authorList>
            <person name="Han Y.W."/>
            <person name="Kajitani R."/>
            <person name="Morimoto H."/>
            <person name="Parhat M."/>
            <person name="Tsubouchi H."/>
            <person name="Bakenova O."/>
            <person name="Ogata M."/>
            <person name="Argunhan B."/>
            <person name="Aoki R."/>
            <person name="Kajiwara S."/>
            <person name="Itoh T."/>
            <person name="Iwasaki H."/>
        </authorList>
    </citation>
    <scope>NUCLEOTIDE SEQUENCE</scope>
    <source>
        <strain evidence="2">N6</strain>
    </source>
</reference>
<feature type="region of interest" description="Disordered" evidence="1">
    <location>
        <begin position="1"/>
        <end position="35"/>
    </location>
</feature>
<dbReference type="AlphaFoldDB" id="A0A8H3U0J9"/>
<feature type="compositionally biased region" description="Polar residues" evidence="1">
    <location>
        <begin position="7"/>
        <end position="17"/>
    </location>
</feature>
<organism evidence="2 3">
    <name type="scientific">Naganishia liquefaciens</name>
    <dbReference type="NCBI Taxonomy" id="104408"/>
    <lineage>
        <taxon>Eukaryota</taxon>
        <taxon>Fungi</taxon>
        <taxon>Dikarya</taxon>
        <taxon>Basidiomycota</taxon>
        <taxon>Agaricomycotina</taxon>
        <taxon>Tremellomycetes</taxon>
        <taxon>Filobasidiales</taxon>
        <taxon>Filobasidiaceae</taxon>
        <taxon>Naganishia</taxon>
    </lineage>
</organism>
<sequence length="140" mass="15072">MACPSLRTDQQVAQSVLPQDHTYPPSSPPAQPESQTWAGYLRRVTRRDNTVGISKTWVKKGRTGSHGQVAGREQGSGEVIEAVNNDRPLVHGVSAPATIASPPPVAKSNARTQESVYLPTDRVHHFAAILSSRGNQQGEV</sequence>
<accession>A0A8H3U0J9</accession>
<dbReference type="Proteomes" id="UP000620104">
    <property type="component" value="Unassembled WGS sequence"/>
</dbReference>
<keyword evidence="3" id="KW-1185">Reference proteome</keyword>
<comment type="caution">
    <text evidence="2">The sequence shown here is derived from an EMBL/GenBank/DDBJ whole genome shotgun (WGS) entry which is preliminary data.</text>
</comment>
<name>A0A8H3U0J9_9TREE</name>